<organism evidence="1 2">
    <name type="scientific">Caballeronia choica</name>
    <dbReference type="NCBI Taxonomy" id="326476"/>
    <lineage>
        <taxon>Bacteria</taxon>
        <taxon>Pseudomonadati</taxon>
        <taxon>Pseudomonadota</taxon>
        <taxon>Betaproteobacteria</taxon>
        <taxon>Burkholderiales</taxon>
        <taxon>Burkholderiaceae</taxon>
        <taxon>Caballeronia</taxon>
    </lineage>
</organism>
<dbReference type="Proteomes" id="UP000054770">
    <property type="component" value="Unassembled WGS sequence"/>
</dbReference>
<proteinExistence type="predicted"/>
<comment type="caution">
    <text evidence="1">The sequence shown here is derived from an EMBL/GenBank/DDBJ whole genome shotgun (WGS) entry which is preliminary data.</text>
</comment>
<keyword evidence="2" id="KW-1185">Reference proteome</keyword>
<protein>
    <submittedName>
        <fullName evidence="1">Uncharacterized protein</fullName>
    </submittedName>
</protein>
<dbReference type="AlphaFoldDB" id="A0A158KN03"/>
<gene>
    <name evidence="1" type="ORF">AWB68_06494</name>
</gene>
<evidence type="ECO:0000313" key="1">
    <source>
        <dbReference type="EMBL" id="SAL82375.1"/>
    </source>
</evidence>
<sequence length="133" mass="15207">MSELKQQEFWLEGTAAARVVVSPGSAAEHKLFDLDSAPVIVEHEFTLPTYVKENLSENSQFEYVEGATVQELVNQGNQYDPRTSGYLGPVSDFMRVYRDVEADEHFVLWQLFSSEQALLEQDEYWAADNLPRD</sequence>
<dbReference type="RefSeq" id="WP_087648434.1">
    <property type="nucleotide sequence ID" value="NZ_FCON02000118.1"/>
</dbReference>
<dbReference type="EMBL" id="FCON02000118">
    <property type="protein sequence ID" value="SAL82375.1"/>
    <property type="molecule type" value="Genomic_DNA"/>
</dbReference>
<name>A0A158KN03_9BURK</name>
<reference evidence="1" key="1">
    <citation type="submission" date="2016-01" db="EMBL/GenBank/DDBJ databases">
        <authorList>
            <person name="Peeters C."/>
        </authorList>
    </citation>
    <scope>NUCLEOTIDE SEQUENCE [LARGE SCALE GENOMIC DNA]</scope>
    <source>
        <strain evidence="1">LMG 22940</strain>
    </source>
</reference>
<evidence type="ECO:0000313" key="2">
    <source>
        <dbReference type="Proteomes" id="UP000054770"/>
    </source>
</evidence>
<accession>A0A158KN03</accession>